<accession>A0A3P7LE73</accession>
<dbReference type="AlphaFoldDB" id="A0A3P7LE73"/>
<dbReference type="InterPro" id="IPR013320">
    <property type="entry name" value="ConA-like_dom_sf"/>
</dbReference>
<dbReference type="SUPFAM" id="SSF49899">
    <property type="entry name" value="Concanavalin A-like lectins/glucanases"/>
    <property type="match status" value="1"/>
</dbReference>
<evidence type="ECO:0000313" key="2">
    <source>
        <dbReference type="Proteomes" id="UP000270094"/>
    </source>
</evidence>
<dbReference type="InterPro" id="IPR001791">
    <property type="entry name" value="Laminin_G"/>
</dbReference>
<evidence type="ECO:0000313" key="1">
    <source>
        <dbReference type="EMBL" id="VDM77498.1"/>
    </source>
</evidence>
<organism evidence="1 2">
    <name type="scientific">Strongylus vulgaris</name>
    <name type="common">Blood worm</name>
    <dbReference type="NCBI Taxonomy" id="40348"/>
    <lineage>
        <taxon>Eukaryota</taxon>
        <taxon>Metazoa</taxon>
        <taxon>Ecdysozoa</taxon>
        <taxon>Nematoda</taxon>
        <taxon>Chromadorea</taxon>
        <taxon>Rhabditida</taxon>
        <taxon>Rhabditina</taxon>
        <taxon>Rhabditomorpha</taxon>
        <taxon>Strongyloidea</taxon>
        <taxon>Strongylidae</taxon>
        <taxon>Strongylus</taxon>
    </lineage>
</organism>
<reference evidence="1 2" key="1">
    <citation type="submission" date="2018-11" db="EMBL/GenBank/DDBJ databases">
        <authorList>
            <consortium name="Pathogen Informatics"/>
        </authorList>
    </citation>
    <scope>NUCLEOTIDE SEQUENCE [LARGE SCALE GENOMIC DNA]</scope>
</reference>
<dbReference type="EMBL" id="UYYB01099342">
    <property type="protein sequence ID" value="VDM77498.1"/>
    <property type="molecule type" value="Genomic_DNA"/>
</dbReference>
<name>A0A3P7LE73_STRVU</name>
<sequence>MNTKDEPNQENTLNFSSPADDLLLLPALKVAEFSGSSFITIPAPYDIVDYLDLRINFKPNTHTGLLFYWQDAGRYLAVFMERGFVNVQVTMGSDTAILRQVKIICHLRFSTSR</sequence>
<dbReference type="CDD" id="cd00110">
    <property type="entry name" value="LamG"/>
    <property type="match status" value="1"/>
</dbReference>
<keyword evidence="2" id="KW-1185">Reference proteome</keyword>
<evidence type="ECO:0008006" key="3">
    <source>
        <dbReference type="Google" id="ProtNLM"/>
    </source>
</evidence>
<proteinExistence type="predicted"/>
<protein>
    <recommendedName>
        <fullName evidence="3">Laminin G domain-containing protein</fullName>
    </recommendedName>
</protein>
<dbReference type="Gene3D" id="2.60.120.200">
    <property type="match status" value="1"/>
</dbReference>
<dbReference type="OrthoDB" id="10014052at2759"/>
<dbReference type="Proteomes" id="UP000270094">
    <property type="component" value="Unassembled WGS sequence"/>
</dbReference>
<gene>
    <name evidence="1" type="ORF">SVUK_LOCUS12496</name>
</gene>